<protein>
    <submittedName>
        <fullName evidence="2">Uncharacterized protein</fullName>
    </submittedName>
</protein>
<keyword evidence="1" id="KW-0732">Signal</keyword>
<evidence type="ECO:0000256" key="1">
    <source>
        <dbReference type="SAM" id="SignalP"/>
    </source>
</evidence>
<proteinExistence type="predicted"/>
<accession>A0ABV8FYN2</accession>
<feature type="chain" id="PRO_5045298419" evidence="1">
    <location>
        <begin position="38"/>
        <end position="126"/>
    </location>
</feature>
<reference evidence="3" key="1">
    <citation type="journal article" date="2019" name="Int. J. Syst. Evol. Microbiol.">
        <title>The Global Catalogue of Microorganisms (GCM) 10K type strain sequencing project: providing services to taxonomists for standard genome sequencing and annotation.</title>
        <authorList>
            <consortium name="The Broad Institute Genomics Platform"/>
            <consortium name="The Broad Institute Genome Sequencing Center for Infectious Disease"/>
            <person name="Wu L."/>
            <person name="Ma J."/>
        </authorList>
    </citation>
    <scope>NUCLEOTIDE SEQUENCE [LARGE SCALE GENOMIC DNA]</scope>
    <source>
        <strain evidence="3">TBRC 1276</strain>
    </source>
</reference>
<gene>
    <name evidence="2" type="ORF">ACFOY2_01905</name>
</gene>
<organism evidence="2 3">
    <name type="scientific">Nonomuraea purpurea</name>
    <dbReference type="NCBI Taxonomy" id="1849276"/>
    <lineage>
        <taxon>Bacteria</taxon>
        <taxon>Bacillati</taxon>
        <taxon>Actinomycetota</taxon>
        <taxon>Actinomycetes</taxon>
        <taxon>Streptosporangiales</taxon>
        <taxon>Streptosporangiaceae</taxon>
        <taxon>Nonomuraea</taxon>
    </lineage>
</organism>
<keyword evidence="3" id="KW-1185">Reference proteome</keyword>
<sequence>MTNVRRHLVEGQTFKRLRVLALVSVPAALLISVPASADAPSPKASTSASSTCYEPARDQVLTTQQGIDLFKACSAANATAAPGWHWMGNYGDVYSLANAANSWGAGPGELLTQIMSNGLLATFMYY</sequence>
<name>A0ABV8FYN2_9ACTN</name>
<evidence type="ECO:0000313" key="3">
    <source>
        <dbReference type="Proteomes" id="UP001595851"/>
    </source>
</evidence>
<dbReference type="RefSeq" id="WP_379526125.1">
    <property type="nucleotide sequence ID" value="NZ_JBHSBI010000001.1"/>
</dbReference>
<dbReference type="EMBL" id="JBHSBI010000001">
    <property type="protein sequence ID" value="MFC4005959.1"/>
    <property type="molecule type" value="Genomic_DNA"/>
</dbReference>
<feature type="signal peptide" evidence="1">
    <location>
        <begin position="1"/>
        <end position="37"/>
    </location>
</feature>
<comment type="caution">
    <text evidence="2">The sequence shown here is derived from an EMBL/GenBank/DDBJ whole genome shotgun (WGS) entry which is preliminary data.</text>
</comment>
<evidence type="ECO:0000313" key="2">
    <source>
        <dbReference type="EMBL" id="MFC4005959.1"/>
    </source>
</evidence>
<dbReference type="Proteomes" id="UP001595851">
    <property type="component" value="Unassembled WGS sequence"/>
</dbReference>